<name>A0A077EA30_9FLAO</name>
<sequence length="192" mass="22271">MSLNDQIKKDLIDFQLNSHFIYNTLNNIYASAVIKPEIVLEAVQSLANLFRYTSQEVDREFISIKTEMSYIKSFIFLEKLRLKNPGNVILIEEIEEDVLIPPMILIPFVENAFKHGDANDTNNPIFLKIEVKDRIVHFSQSNKIVIKQKDNKSGIRLESVISILKQNYANRWNLSIKKDLIYEVDLTIIAKT</sequence>
<evidence type="ECO:0000259" key="1">
    <source>
        <dbReference type="Pfam" id="PF06580"/>
    </source>
</evidence>
<gene>
    <name evidence="2" type="ORF">BD94_0666</name>
</gene>
<keyword evidence="2" id="KW-0808">Transferase</keyword>
<proteinExistence type="predicted"/>
<dbReference type="InterPro" id="IPR010559">
    <property type="entry name" value="Sig_transdc_His_kin_internal"/>
</dbReference>
<dbReference type="EMBL" id="CP007547">
    <property type="protein sequence ID" value="AIL44441.1"/>
    <property type="molecule type" value="Genomic_DNA"/>
</dbReference>
<reference evidence="2 3" key="1">
    <citation type="journal article" date="2013" name="Lancet">
        <title>First case of E anophelis outbreak in an intensive-care unit.</title>
        <authorList>
            <person name="Teo J."/>
            <person name="Tan S.Y."/>
            <person name="Tay M."/>
            <person name="Ding Y."/>
            <person name="Kjelleberg S."/>
            <person name="Givskov M."/>
            <person name="Lin R.T."/>
            <person name="Yang L."/>
        </authorList>
    </citation>
    <scope>NUCLEOTIDE SEQUENCE [LARGE SCALE GENOMIC DNA]</scope>
    <source>
        <strain evidence="2 3">NUHP1</strain>
    </source>
</reference>
<dbReference type="InterPro" id="IPR050640">
    <property type="entry name" value="Bact_2-comp_sensor_kinase"/>
</dbReference>
<dbReference type="Pfam" id="PF06580">
    <property type="entry name" value="His_kinase"/>
    <property type="match status" value="1"/>
</dbReference>
<organism evidence="2 3">
    <name type="scientific">Elizabethkingia anophelis NUHP1</name>
    <dbReference type="NCBI Taxonomy" id="1338011"/>
    <lineage>
        <taxon>Bacteria</taxon>
        <taxon>Pseudomonadati</taxon>
        <taxon>Bacteroidota</taxon>
        <taxon>Flavobacteriia</taxon>
        <taxon>Flavobacteriales</taxon>
        <taxon>Weeksellaceae</taxon>
        <taxon>Elizabethkingia</taxon>
    </lineage>
</organism>
<dbReference type="GO" id="GO:0016020">
    <property type="term" value="C:membrane"/>
    <property type="evidence" value="ECO:0007669"/>
    <property type="project" value="InterPro"/>
</dbReference>
<evidence type="ECO:0000313" key="2">
    <source>
        <dbReference type="EMBL" id="AIL44441.1"/>
    </source>
</evidence>
<dbReference type="eggNOG" id="COG2972">
    <property type="taxonomic scope" value="Bacteria"/>
</dbReference>
<dbReference type="KEGG" id="eao:BD94_0666"/>
<dbReference type="Proteomes" id="UP000028933">
    <property type="component" value="Chromosome"/>
</dbReference>
<feature type="domain" description="Signal transduction histidine kinase internal region" evidence="1">
    <location>
        <begin position="14"/>
        <end position="84"/>
    </location>
</feature>
<dbReference type="PANTHER" id="PTHR34220">
    <property type="entry name" value="SENSOR HISTIDINE KINASE YPDA"/>
    <property type="match status" value="1"/>
</dbReference>
<protein>
    <submittedName>
        <fullName evidence="2">Putative two-component system sensor protein, no kinase domain</fullName>
    </submittedName>
</protein>
<dbReference type="HOGENOM" id="CLU_1413195_0_0_10"/>
<dbReference type="STRING" id="1338011.BD94_0666"/>
<dbReference type="PANTHER" id="PTHR34220:SF7">
    <property type="entry name" value="SENSOR HISTIDINE KINASE YPDA"/>
    <property type="match status" value="1"/>
</dbReference>
<dbReference type="RefSeq" id="WP_024564930.1">
    <property type="nucleotide sequence ID" value="NZ_CP007547.1"/>
</dbReference>
<dbReference type="GO" id="GO:0000155">
    <property type="term" value="F:phosphorelay sensor kinase activity"/>
    <property type="evidence" value="ECO:0007669"/>
    <property type="project" value="InterPro"/>
</dbReference>
<dbReference type="AlphaFoldDB" id="A0A077EA30"/>
<accession>A0A077EA30</accession>
<keyword evidence="2" id="KW-0418">Kinase</keyword>
<evidence type="ECO:0000313" key="3">
    <source>
        <dbReference type="Proteomes" id="UP000028933"/>
    </source>
</evidence>